<dbReference type="InterPro" id="IPR029201">
    <property type="entry name" value="Jiraiya"/>
</dbReference>
<name>A0A3B4TGB9_SERDU</name>
<keyword evidence="2" id="KW-0812">Transmembrane</keyword>
<keyword evidence="4" id="KW-1185">Reference proteome</keyword>
<evidence type="ECO:0000313" key="4">
    <source>
        <dbReference type="Proteomes" id="UP000261420"/>
    </source>
</evidence>
<reference evidence="3" key="1">
    <citation type="submission" date="2025-08" db="UniProtKB">
        <authorList>
            <consortium name="Ensembl"/>
        </authorList>
    </citation>
    <scope>IDENTIFICATION</scope>
</reference>
<dbReference type="OMA" id="CPRMHRT"/>
<organism evidence="3 4">
    <name type="scientific">Seriola dumerili</name>
    <name type="common">Greater amberjack</name>
    <name type="synonym">Caranx dumerili</name>
    <dbReference type="NCBI Taxonomy" id="41447"/>
    <lineage>
        <taxon>Eukaryota</taxon>
        <taxon>Metazoa</taxon>
        <taxon>Chordata</taxon>
        <taxon>Craniata</taxon>
        <taxon>Vertebrata</taxon>
        <taxon>Euteleostomi</taxon>
        <taxon>Actinopterygii</taxon>
        <taxon>Neopterygii</taxon>
        <taxon>Teleostei</taxon>
        <taxon>Neoteleostei</taxon>
        <taxon>Acanthomorphata</taxon>
        <taxon>Carangaria</taxon>
        <taxon>Carangiformes</taxon>
        <taxon>Carangidae</taxon>
        <taxon>Seriola</taxon>
    </lineage>
</organism>
<feature type="transmembrane region" description="Helical" evidence="2">
    <location>
        <begin position="143"/>
        <end position="165"/>
    </location>
</feature>
<dbReference type="STRING" id="41447.ENSSDUP00000005219"/>
<protein>
    <submittedName>
        <fullName evidence="3">Transmembrane protein 221</fullName>
    </submittedName>
</protein>
<dbReference type="PANTHER" id="PTHR36132:SF1">
    <property type="entry name" value="TRANSMEMBRANE PROTEIN 221"/>
    <property type="match status" value="1"/>
</dbReference>
<dbReference type="AlphaFoldDB" id="A0A3B4TGB9"/>
<dbReference type="Pfam" id="PF15038">
    <property type="entry name" value="Jiraiya"/>
    <property type="match status" value="1"/>
</dbReference>
<feature type="transmembrane region" description="Helical" evidence="2">
    <location>
        <begin position="12"/>
        <end position="34"/>
    </location>
</feature>
<evidence type="ECO:0000313" key="3">
    <source>
        <dbReference type="Ensembl" id="ENSSDUP00000005219.1"/>
    </source>
</evidence>
<evidence type="ECO:0000256" key="2">
    <source>
        <dbReference type="SAM" id="Phobius"/>
    </source>
</evidence>
<feature type="transmembrane region" description="Helical" evidence="2">
    <location>
        <begin position="54"/>
        <end position="84"/>
    </location>
</feature>
<feature type="compositionally biased region" description="Polar residues" evidence="1">
    <location>
        <begin position="214"/>
        <end position="228"/>
    </location>
</feature>
<evidence type="ECO:0000256" key="1">
    <source>
        <dbReference type="SAM" id="MobiDB-lite"/>
    </source>
</evidence>
<dbReference type="PANTHER" id="PTHR36132">
    <property type="entry name" value="TRANSMEMBRANE PROTEIN 221"/>
    <property type="match status" value="1"/>
</dbReference>
<proteinExistence type="predicted"/>
<accession>A0A3B4TGB9</accession>
<reference evidence="3" key="2">
    <citation type="submission" date="2025-09" db="UniProtKB">
        <authorList>
            <consortium name="Ensembl"/>
        </authorList>
    </citation>
    <scope>IDENTIFICATION</scope>
</reference>
<dbReference type="GeneTree" id="ENSGT00940000165199"/>
<keyword evidence="2" id="KW-0472">Membrane</keyword>
<dbReference type="Ensembl" id="ENSSDUT00000005320.1">
    <property type="protein sequence ID" value="ENSSDUP00000005219.1"/>
    <property type="gene ID" value="ENSSDUG00000003853.1"/>
</dbReference>
<keyword evidence="2" id="KW-1133">Transmembrane helix</keyword>
<dbReference type="Proteomes" id="UP000261420">
    <property type="component" value="Unplaced"/>
</dbReference>
<feature type="region of interest" description="Disordered" evidence="1">
    <location>
        <begin position="211"/>
        <end position="267"/>
    </location>
</feature>
<feature type="transmembrane region" description="Helical" evidence="2">
    <location>
        <begin position="114"/>
        <end position="137"/>
    </location>
</feature>
<sequence length="308" mass="33632">MTLKYSQRSLIVLSLLGILSAIMSVLSVILIFQLQSQQASVKESPPSTSSVIPAHVWAVLLPVSTVLSALSLTLNLSSVVVCLLHSYFSTEVCRGEQDTEADWFLLDSRAVRHVAIGLFCLGVSVYLAMSIFMLLIFEVETGIASACVLSSGILILLVVVIHSLVKASYSAKHYHSDHLDTLYQNDHRSSNTPLSRPCELKIGVDKPRMHRSQSHLQHQISPFPQCSNPRQREPYQQPQYSPAGGSQGQASDKDGYSSGGSCPRMHRTLSTESGLLQAQAKPWNGVNNEMRSVLARKSGISAKDSTLV</sequence>
<dbReference type="InterPro" id="IPR053101">
    <property type="entry name" value="TM221"/>
</dbReference>